<name>A0A2A5ISJ0_BACPU</name>
<proteinExistence type="predicted"/>
<organism evidence="2 3">
    <name type="scientific">Bacillus pumilus</name>
    <name type="common">Bacillus mesentericus</name>
    <dbReference type="NCBI Taxonomy" id="1408"/>
    <lineage>
        <taxon>Bacteria</taxon>
        <taxon>Bacillati</taxon>
        <taxon>Bacillota</taxon>
        <taxon>Bacilli</taxon>
        <taxon>Bacillales</taxon>
        <taxon>Bacillaceae</taxon>
        <taxon>Bacillus</taxon>
    </lineage>
</organism>
<protein>
    <submittedName>
        <fullName evidence="2">Transcriptional regulator</fullName>
    </submittedName>
</protein>
<accession>A0A2A5ISJ0</accession>
<evidence type="ECO:0000313" key="2">
    <source>
        <dbReference type="EMBL" id="PCK20308.1"/>
    </source>
</evidence>
<reference evidence="2 3" key="1">
    <citation type="submission" date="2017-06" db="EMBL/GenBank/DDBJ databases">
        <title>Draft Genome Sequence of Bacillus sp Strain 36R Isolated from saline sediment at Atanasia, Sonora, Mexico.</title>
        <authorList>
            <person name="Sanchez Diaz R."/>
            <person name="Quiroz Macias M.E."/>
            <person name="Ibarra Gamez J.C."/>
            <person name="Enciso Ibarra J."/>
            <person name="Gomez Gil B."/>
            <person name="Galaviz Silva L."/>
        </authorList>
    </citation>
    <scope>NUCLEOTIDE SEQUENCE [LARGE SCALE GENOMIC DNA]</scope>
    <source>
        <strain evidence="2 3">36R_ATNSAL</strain>
    </source>
</reference>
<dbReference type="GO" id="GO:0003677">
    <property type="term" value="F:DNA binding"/>
    <property type="evidence" value="ECO:0007669"/>
    <property type="project" value="InterPro"/>
</dbReference>
<dbReference type="InterPro" id="IPR010982">
    <property type="entry name" value="Lambda_DNA-bd_dom_sf"/>
</dbReference>
<sequence>MSRLGEYLIKARGKLSQREAAKRIGISHTYLGKIENGKDPRTGKEIKPTPETLKLISKAYQCDYEELMIKAGYIDESETSNSESPKLTQYQRKIYEWAKSHDGLFFDSKPEDVEELIEEFEVVYELFKKRKEREKKQNK</sequence>
<evidence type="ECO:0000259" key="1">
    <source>
        <dbReference type="PROSITE" id="PS50943"/>
    </source>
</evidence>
<dbReference type="Pfam" id="PF01381">
    <property type="entry name" value="HTH_3"/>
    <property type="match status" value="1"/>
</dbReference>
<comment type="caution">
    <text evidence="2">The sequence shown here is derived from an EMBL/GenBank/DDBJ whole genome shotgun (WGS) entry which is preliminary data.</text>
</comment>
<feature type="domain" description="HTH cro/C1-type" evidence="1">
    <location>
        <begin position="14"/>
        <end position="67"/>
    </location>
</feature>
<evidence type="ECO:0000313" key="3">
    <source>
        <dbReference type="Proteomes" id="UP000228754"/>
    </source>
</evidence>
<dbReference type="EMBL" id="NKHG01000100">
    <property type="protein sequence ID" value="PCK20308.1"/>
    <property type="molecule type" value="Genomic_DNA"/>
</dbReference>
<gene>
    <name evidence="2" type="ORF">CEY02_14130</name>
</gene>
<dbReference type="SUPFAM" id="SSF47413">
    <property type="entry name" value="lambda repressor-like DNA-binding domains"/>
    <property type="match status" value="1"/>
</dbReference>
<dbReference type="Proteomes" id="UP000228754">
    <property type="component" value="Unassembled WGS sequence"/>
</dbReference>
<dbReference type="InterPro" id="IPR001387">
    <property type="entry name" value="Cro/C1-type_HTH"/>
</dbReference>
<dbReference type="SMART" id="SM00530">
    <property type="entry name" value="HTH_XRE"/>
    <property type="match status" value="1"/>
</dbReference>
<dbReference type="Gene3D" id="1.10.260.40">
    <property type="entry name" value="lambda repressor-like DNA-binding domains"/>
    <property type="match status" value="1"/>
</dbReference>
<dbReference type="AlphaFoldDB" id="A0A2A5ISJ0"/>
<dbReference type="PROSITE" id="PS50943">
    <property type="entry name" value="HTH_CROC1"/>
    <property type="match status" value="1"/>
</dbReference>
<dbReference type="CDD" id="cd00093">
    <property type="entry name" value="HTH_XRE"/>
    <property type="match status" value="1"/>
</dbReference>
<dbReference type="OrthoDB" id="72638at2"/>